<feature type="region of interest" description="Disordered" evidence="1">
    <location>
        <begin position="237"/>
        <end position="264"/>
    </location>
</feature>
<evidence type="ECO:0000256" key="1">
    <source>
        <dbReference type="SAM" id="MobiDB-lite"/>
    </source>
</evidence>
<feature type="signal peptide" evidence="2">
    <location>
        <begin position="1"/>
        <end position="20"/>
    </location>
</feature>
<keyword evidence="2" id="KW-0732">Signal</keyword>
<accession>A0ABN9W6H1</accession>
<evidence type="ECO:0000313" key="4">
    <source>
        <dbReference type="Proteomes" id="UP001189429"/>
    </source>
</evidence>
<dbReference type="Proteomes" id="UP001189429">
    <property type="component" value="Unassembled WGS sequence"/>
</dbReference>
<reference evidence="3" key="1">
    <citation type="submission" date="2023-10" db="EMBL/GenBank/DDBJ databases">
        <authorList>
            <person name="Chen Y."/>
            <person name="Shah S."/>
            <person name="Dougan E. K."/>
            <person name="Thang M."/>
            <person name="Chan C."/>
        </authorList>
    </citation>
    <scope>NUCLEOTIDE SEQUENCE [LARGE SCALE GENOMIC DNA]</scope>
</reference>
<sequence>MQSAVGVLVATLTFILRDAADRTWRGEPSAPLAPCDTKVEVSCPESAVAPGIVEDIVRRVKAQDCVCVVDCQSYERDLRLVGGTGLVLIVGQLFAFCVISRCPLRCLAIKYPGGDLCHERVAMGPGFRAADGLVGRWWVLTPDGDFYDEDITMEGEEGESLMVLDLMANCPASLRGKFYRFAADAYPSSDQIRREAKAAVARMRGAGQEPPPLTHFVSDQGQLAPLTGVGRRLRLGAAPAAGGGEPPAAAGGTDTPPIGAGAAEGEAGSVAPYLAALPERPALRDDWVWIIAENAEGADALGREVTLQAGDVAVTRTDALVRRRGGFLRARAVASSDSLEFVRGLRARYSGLDVGERFKAWKKAAQESREGPIKAIEVQGPPGALHLARHVERYGGDPRRWWQEFARSNNIGKIDGVFH</sequence>
<protein>
    <submittedName>
        <fullName evidence="3">Uncharacterized protein</fullName>
    </submittedName>
</protein>
<evidence type="ECO:0000313" key="3">
    <source>
        <dbReference type="EMBL" id="CAK0880383.1"/>
    </source>
</evidence>
<name>A0ABN9W6H1_9DINO</name>
<dbReference type="EMBL" id="CAUYUJ010018063">
    <property type="protein sequence ID" value="CAK0880383.1"/>
    <property type="molecule type" value="Genomic_DNA"/>
</dbReference>
<gene>
    <name evidence="3" type="ORF">PCOR1329_LOCUS63540</name>
</gene>
<keyword evidence="4" id="KW-1185">Reference proteome</keyword>
<feature type="chain" id="PRO_5046687687" evidence="2">
    <location>
        <begin position="21"/>
        <end position="419"/>
    </location>
</feature>
<comment type="caution">
    <text evidence="3">The sequence shown here is derived from an EMBL/GenBank/DDBJ whole genome shotgun (WGS) entry which is preliminary data.</text>
</comment>
<proteinExistence type="predicted"/>
<organism evidence="3 4">
    <name type="scientific">Prorocentrum cordatum</name>
    <dbReference type="NCBI Taxonomy" id="2364126"/>
    <lineage>
        <taxon>Eukaryota</taxon>
        <taxon>Sar</taxon>
        <taxon>Alveolata</taxon>
        <taxon>Dinophyceae</taxon>
        <taxon>Prorocentrales</taxon>
        <taxon>Prorocentraceae</taxon>
        <taxon>Prorocentrum</taxon>
    </lineage>
</organism>
<evidence type="ECO:0000256" key="2">
    <source>
        <dbReference type="SAM" id="SignalP"/>
    </source>
</evidence>